<sequence>MGTCIFLLHPVYKFLLIKGLQSSWLNITDHIDCSSESSKIQPRATDDIFAHYSRPNKEKRKGLKNFFQKTHQVCTSEGKELIGARVVHLGNIKLLLGLDVSLLDLDLRASSVPHGLITTHLSSFEPDLKLPRAVRFFEPGLLGTSMNSQVSPRLRSDLSRLLRARLGLDLVLLGPIRLLRARHTSIWSSSVRYGSFEPARPRSSPPRSDTAPSSPPYFDPPRSDTAWLGSFEPTLFRSDPPRPRSGPPRSDTAPSSPPYLDLLLQAHLISVLLGLIRLDLAPSSPPYFDLIHLGLDLVLLGPMLVCLGSFEPALPRYGPPRPRSGPPRSEMAAGI</sequence>
<dbReference type="EMBL" id="OIVN01000348">
    <property type="protein sequence ID" value="SPC78775.1"/>
    <property type="molecule type" value="Genomic_DNA"/>
</dbReference>
<organism evidence="2">
    <name type="scientific">Fagus sylvatica</name>
    <name type="common">Beechnut</name>
    <dbReference type="NCBI Taxonomy" id="28930"/>
    <lineage>
        <taxon>Eukaryota</taxon>
        <taxon>Viridiplantae</taxon>
        <taxon>Streptophyta</taxon>
        <taxon>Embryophyta</taxon>
        <taxon>Tracheophyta</taxon>
        <taxon>Spermatophyta</taxon>
        <taxon>Magnoliopsida</taxon>
        <taxon>eudicotyledons</taxon>
        <taxon>Gunneridae</taxon>
        <taxon>Pentapetalae</taxon>
        <taxon>rosids</taxon>
        <taxon>fabids</taxon>
        <taxon>Fagales</taxon>
        <taxon>Fagaceae</taxon>
        <taxon>Fagus</taxon>
    </lineage>
</organism>
<name>A0A2N9EVA9_FAGSY</name>
<feature type="region of interest" description="Disordered" evidence="1">
    <location>
        <begin position="316"/>
        <end position="335"/>
    </location>
</feature>
<gene>
    <name evidence="2" type="ORF">FSB_LOCUS6657</name>
</gene>
<dbReference type="AlphaFoldDB" id="A0A2N9EVA9"/>
<protein>
    <submittedName>
        <fullName evidence="2">Uncharacterized protein</fullName>
    </submittedName>
</protein>
<feature type="region of interest" description="Disordered" evidence="1">
    <location>
        <begin position="195"/>
        <end position="219"/>
    </location>
</feature>
<reference evidence="2" key="1">
    <citation type="submission" date="2018-02" db="EMBL/GenBank/DDBJ databases">
        <authorList>
            <person name="Cohen D.B."/>
            <person name="Kent A.D."/>
        </authorList>
    </citation>
    <scope>NUCLEOTIDE SEQUENCE</scope>
</reference>
<accession>A0A2N9EVA9</accession>
<evidence type="ECO:0000313" key="2">
    <source>
        <dbReference type="EMBL" id="SPC78775.1"/>
    </source>
</evidence>
<feature type="compositionally biased region" description="Low complexity" evidence="1">
    <location>
        <begin position="201"/>
        <end position="212"/>
    </location>
</feature>
<evidence type="ECO:0000256" key="1">
    <source>
        <dbReference type="SAM" id="MobiDB-lite"/>
    </source>
</evidence>
<feature type="region of interest" description="Disordered" evidence="1">
    <location>
        <begin position="233"/>
        <end position="256"/>
    </location>
</feature>
<proteinExistence type="predicted"/>